<accession>A0A1I6XUU9</accession>
<sequence length="93" mass="10207">MNKLKGALPIIAFVFAAFAAFAFNFPQKGTDPRYGTHDGKVYDVTNVNMGDGIDEYQCDELEDQCLFENQALTIPVENSDGEFIPGPALPHIP</sequence>
<evidence type="ECO:0000256" key="1">
    <source>
        <dbReference type="SAM" id="SignalP"/>
    </source>
</evidence>
<keyword evidence="1" id="KW-0732">Signal</keyword>
<feature type="signal peptide" evidence="1">
    <location>
        <begin position="1"/>
        <end position="22"/>
    </location>
</feature>
<evidence type="ECO:0000313" key="2">
    <source>
        <dbReference type="EMBL" id="SFT42229.1"/>
    </source>
</evidence>
<reference evidence="3" key="1">
    <citation type="submission" date="2016-10" db="EMBL/GenBank/DDBJ databases">
        <authorList>
            <person name="Varghese N."/>
            <person name="Submissions S."/>
        </authorList>
    </citation>
    <scope>NUCLEOTIDE SEQUENCE [LARGE SCALE GENOMIC DNA]</scope>
    <source>
        <strain evidence="3">DSM 23445</strain>
    </source>
</reference>
<gene>
    <name evidence="2" type="ORF">SAMN04489724_0686</name>
</gene>
<dbReference type="InterPro" id="IPR045391">
    <property type="entry name" value="DUF6520"/>
</dbReference>
<protein>
    <submittedName>
        <fullName evidence="2">Uncharacterized protein</fullName>
    </submittedName>
</protein>
<dbReference type="OrthoDB" id="827934at2"/>
<proteinExistence type="predicted"/>
<name>A0A1I6XUU9_9BACT</name>
<dbReference type="AlphaFoldDB" id="A0A1I6XUU9"/>
<evidence type="ECO:0000313" key="3">
    <source>
        <dbReference type="Proteomes" id="UP000199673"/>
    </source>
</evidence>
<dbReference type="Pfam" id="PF20130">
    <property type="entry name" value="DUF6520"/>
    <property type="match status" value="1"/>
</dbReference>
<dbReference type="Proteomes" id="UP000199673">
    <property type="component" value="Unassembled WGS sequence"/>
</dbReference>
<dbReference type="RefSeq" id="WP_091691292.1">
    <property type="nucleotide sequence ID" value="NZ_FPBF01000001.1"/>
</dbReference>
<organism evidence="2 3">
    <name type="scientific">Algoriphagus locisalis</name>
    <dbReference type="NCBI Taxonomy" id="305507"/>
    <lineage>
        <taxon>Bacteria</taxon>
        <taxon>Pseudomonadati</taxon>
        <taxon>Bacteroidota</taxon>
        <taxon>Cytophagia</taxon>
        <taxon>Cytophagales</taxon>
        <taxon>Cyclobacteriaceae</taxon>
        <taxon>Algoriphagus</taxon>
    </lineage>
</organism>
<keyword evidence="3" id="KW-1185">Reference proteome</keyword>
<feature type="chain" id="PRO_5011768488" evidence="1">
    <location>
        <begin position="23"/>
        <end position="93"/>
    </location>
</feature>
<dbReference type="EMBL" id="FPBF01000001">
    <property type="protein sequence ID" value="SFT42229.1"/>
    <property type="molecule type" value="Genomic_DNA"/>
</dbReference>